<evidence type="ECO:0000313" key="12">
    <source>
        <dbReference type="Proteomes" id="UP001060414"/>
    </source>
</evidence>
<keyword evidence="4 9" id="KW-0812">Transmembrane</keyword>
<keyword evidence="12" id="KW-1185">Reference proteome</keyword>
<name>A0ABY5ZIH8_9BACT</name>
<keyword evidence="8 9" id="KW-0472">Membrane</keyword>
<keyword evidence="5 9" id="KW-0653">Protein transport</keyword>
<dbReference type="NCBIfam" id="TIGR00966">
    <property type="entry name" value="transloc_SecF"/>
    <property type="match status" value="1"/>
</dbReference>
<proteinExistence type="inferred from homology"/>
<evidence type="ECO:0000313" key="11">
    <source>
        <dbReference type="EMBL" id="UWZ78943.1"/>
    </source>
</evidence>
<dbReference type="RefSeq" id="WP_260747305.1">
    <property type="nucleotide sequence ID" value="NZ_CP092109.1"/>
</dbReference>
<dbReference type="Proteomes" id="UP001060414">
    <property type="component" value="Chromosome"/>
</dbReference>
<protein>
    <recommendedName>
        <fullName evidence="9">Protein-export membrane protein SecF</fullName>
    </recommendedName>
</protein>
<dbReference type="InterPro" id="IPR022813">
    <property type="entry name" value="SecD/SecF_arch_bac"/>
</dbReference>
<dbReference type="InterPro" id="IPR055344">
    <property type="entry name" value="SecD_SecF_C_bact"/>
</dbReference>
<comment type="subunit">
    <text evidence="9">Forms a complex with SecD. Part of the essential Sec protein translocation apparatus which comprises SecA, SecYEG and auxiliary proteins SecDF. Other proteins may also be involved.</text>
</comment>
<reference evidence="11" key="1">
    <citation type="journal article" date="2022" name="Environ. Microbiol.">
        <title>Geoalkalibacter halelectricus SAP #1 sp. nov. possessing extracellular electron transfer and mineral#reducing capabilities from a haloalkaline environment.</title>
        <authorList>
            <person name="Yadav S."/>
            <person name="Singh R."/>
            <person name="Sundharam S.S."/>
            <person name="Chaudhary S."/>
            <person name="Krishnamurthi S."/>
            <person name="Patil S.A."/>
        </authorList>
    </citation>
    <scope>NUCLEOTIDE SEQUENCE</scope>
    <source>
        <strain evidence="11">SAP-1</strain>
    </source>
</reference>
<comment type="function">
    <text evidence="9">Part of the Sec protein translocase complex. Interacts with the SecYEG preprotein conducting channel. SecDF uses the proton motive force (PMF) to complete protein translocation after the ATP-dependent function of SecA.</text>
</comment>
<feature type="transmembrane region" description="Helical" evidence="9">
    <location>
        <begin position="140"/>
        <end position="157"/>
    </location>
</feature>
<sequence>MQIFNPNSHYDFVGKNRIAVILSLVIILGGLLSLAIKGGPALGVDFAGGTLVEVRFAAPTQAGDIRDALGNLSLGSFTVQQFGDDPNDFLIRIPQSPSDQQEFSGSLAGALQSRYGEGQLDIRRMEMVGPQVGQELMEKGFLALLYAMAGTLVYIGWRFEFRYAVAAIVALGHDVLVTLGFFSLFDKEFDLTIIAAFLTIIGYSLNDTIVIFDRLRENLGKQREESFAQTLNRSINETLSRTILTSGTTLLVVFSLFAFGGPVIHNFAFALLVGVIAGTYSTIFVAGALALAWDRWRLKRQAAHLIPSTSGS</sequence>
<organism evidence="11 12">
    <name type="scientific">Geoalkalibacter halelectricus</name>
    <dbReference type="NCBI Taxonomy" id="2847045"/>
    <lineage>
        <taxon>Bacteria</taxon>
        <taxon>Pseudomonadati</taxon>
        <taxon>Thermodesulfobacteriota</taxon>
        <taxon>Desulfuromonadia</taxon>
        <taxon>Desulfuromonadales</taxon>
        <taxon>Geoalkalibacteraceae</taxon>
        <taxon>Geoalkalibacter</taxon>
    </lineage>
</organism>
<evidence type="ECO:0000256" key="7">
    <source>
        <dbReference type="ARBA" id="ARBA00023010"/>
    </source>
</evidence>
<dbReference type="PANTHER" id="PTHR30081">
    <property type="entry name" value="PROTEIN-EXPORT MEMBRANE PROTEIN SEC"/>
    <property type="match status" value="1"/>
</dbReference>
<feature type="transmembrane region" description="Helical" evidence="9">
    <location>
        <begin position="164"/>
        <end position="185"/>
    </location>
</feature>
<evidence type="ECO:0000256" key="4">
    <source>
        <dbReference type="ARBA" id="ARBA00022692"/>
    </source>
</evidence>
<evidence type="ECO:0000256" key="3">
    <source>
        <dbReference type="ARBA" id="ARBA00022475"/>
    </source>
</evidence>
<dbReference type="Gene3D" id="1.20.1640.10">
    <property type="entry name" value="Multidrug efflux transporter AcrB transmembrane domain"/>
    <property type="match status" value="1"/>
</dbReference>
<dbReference type="SUPFAM" id="SSF82866">
    <property type="entry name" value="Multidrug efflux transporter AcrB transmembrane domain"/>
    <property type="match status" value="1"/>
</dbReference>
<keyword evidence="2 9" id="KW-0813">Transport</keyword>
<keyword evidence="7 9" id="KW-0811">Translocation</keyword>
<evidence type="ECO:0000256" key="5">
    <source>
        <dbReference type="ARBA" id="ARBA00022927"/>
    </source>
</evidence>
<feature type="transmembrane region" description="Helical" evidence="9">
    <location>
        <begin position="243"/>
        <end position="261"/>
    </location>
</feature>
<dbReference type="HAMAP" id="MF_01464_B">
    <property type="entry name" value="SecF_B"/>
    <property type="match status" value="1"/>
</dbReference>
<feature type="domain" description="Protein export membrane protein SecD/SecF C-terminal" evidence="10">
    <location>
        <begin position="119"/>
        <end position="294"/>
    </location>
</feature>
<keyword evidence="3 9" id="KW-1003">Cell membrane</keyword>
<dbReference type="PANTHER" id="PTHR30081:SF8">
    <property type="entry name" value="PROTEIN TRANSLOCASE SUBUNIT SECF"/>
    <property type="match status" value="1"/>
</dbReference>
<gene>
    <name evidence="9 11" type="primary">secF</name>
    <name evidence="11" type="ORF">L9S41_14815</name>
</gene>
<evidence type="ECO:0000256" key="9">
    <source>
        <dbReference type="HAMAP-Rule" id="MF_01464"/>
    </source>
</evidence>
<evidence type="ECO:0000256" key="2">
    <source>
        <dbReference type="ARBA" id="ARBA00022448"/>
    </source>
</evidence>
<dbReference type="PRINTS" id="PR01755">
    <property type="entry name" value="SECFTRNLCASE"/>
</dbReference>
<dbReference type="InterPro" id="IPR022645">
    <property type="entry name" value="SecD/SecF_bac"/>
</dbReference>
<accession>A0ABY5ZIH8</accession>
<dbReference type="Pfam" id="PF02355">
    <property type="entry name" value="SecD_SecF_C"/>
    <property type="match status" value="1"/>
</dbReference>
<dbReference type="InterPro" id="IPR005665">
    <property type="entry name" value="SecF_bac"/>
</dbReference>
<evidence type="ECO:0000256" key="8">
    <source>
        <dbReference type="ARBA" id="ARBA00023136"/>
    </source>
</evidence>
<feature type="transmembrane region" description="Helical" evidence="9">
    <location>
        <begin position="267"/>
        <end position="293"/>
    </location>
</feature>
<keyword evidence="6 9" id="KW-1133">Transmembrane helix</keyword>
<comment type="similarity">
    <text evidence="9">Belongs to the SecD/SecF family. SecF subfamily.</text>
</comment>
<comment type="subcellular location">
    <subcellularLocation>
        <location evidence="1 9">Cell membrane</location>
        <topology evidence="1 9">Multi-pass membrane protein</topology>
    </subcellularLocation>
</comment>
<evidence type="ECO:0000256" key="6">
    <source>
        <dbReference type="ARBA" id="ARBA00022989"/>
    </source>
</evidence>
<feature type="transmembrane region" description="Helical" evidence="9">
    <location>
        <begin position="191"/>
        <end position="212"/>
    </location>
</feature>
<dbReference type="InterPro" id="IPR048634">
    <property type="entry name" value="SecD_SecF_C"/>
</dbReference>
<dbReference type="EMBL" id="CP092109">
    <property type="protein sequence ID" value="UWZ78943.1"/>
    <property type="molecule type" value="Genomic_DNA"/>
</dbReference>
<evidence type="ECO:0000256" key="1">
    <source>
        <dbReference type="ARBA" id="ARBA00004651"/>
    </source>
</evidence>
<dbReference type="Pfam" id="PF07549">
    <property type="entry name" value="Sec_GG"/>
    <property type="match status" value="1"/>
</dbReference>
<feature type="transmembrane region" description="Helical" evidence="9">
    <location>
        <begin position="18"/>
        <end position="36"/>
    </location>
</feature>
<dbReference type="InterPro" id="IPR022646">
    <property type="entry name" value="SecD/SecF_CS"/>
</dbReference>
<dbReference type="NCBIfam" id="TIGR00916">
    <property type="entry name" value="2A0604s01"/>
    <property type="match status" value="1"/>
</dbReference>
<evidence type="ECO:0000259" key="10">
    <source>
        <dbReference type="Pfam" id="PF02355"/>
    </source>
</evidence>